<name>A0A974BR91_XENLA</name>
<dbReference type="Proteomes" id="UP000694892">
    <property type="component" value="Unassembled WGS sequence"/>
</dbReference>
<gene>
    <name evidence="1" type="ORF">XELAEV_18004418mg</name>
</gene>
<sequence>MLQFHQQCPTLPCAADPPVMLHLQLHLQQQCPVFSLTSNSSAPTALSQSFMCCRFTSCARHFTIVAPSSAIFPPLVSPLQFHQLIGLVQTQSIPVSLSIVLQQKQEQFS</sequence>
<organism evidence="1">
    <name type="scientific">Xenopus laevis</name>
    <name type="common">African clawed frog</name>
    <dbReference type="NCBI Taxonomy" id="8355"/>
    <lineage>
        <taxon>Eukaryota</taxon>
        <taxon>Metazoa</taxon>
        <taxon>Chordata</taxon>
        <taxon>Craniata</taxon>
        <taxon>Vertebrata</taxon>
        <taxon>Euteleostomi</taxon>
        <taxon>Amphibia</taxon>
        <taxon>Batrachia</taxon>
        <taxon>Anura</taxon>
        <taxon>Pipoidea</taxon>
        <taxon>Pipidae</taxon>
        <taxon>Xenopodinae</taxon>
        <taxon>Xenopus</taxon>
        <taxon>Xenopus</taxon>
    </lineage>
</organism>
<dbReference type="EMBL" id="KV467249">
    <property type="protein sequence ID" value="OCT56789.1"/>
    <property type="molecule type" value="Genomic_DNA"/>
</dbReference>
<dbReference type="AlphaFoldDB" id="A0A974BR91"/>
<proteinExistence type="predicted"/>
<evidence type="ECO:0000313" key="1">
    <source>
        <dbReference type="EMBL" id="OCT56789.1"/>
    </source>
</evidence>
<accession>A0A974BR91</accession>
<reference evidence="1" key="1">
    <citation type="submission" date="2016-05" db="EMBL/GenBank/DDBJ databases">
        <title>WGS assembly of Xenopus laevis.</title>
        <authorList>
            <person name="Session A."/>
            <person name="Uno Y."/>
            <person name="Kwon T."/>
            <person name="Chapman J."/>
            <person name="Toyoda A."/>
            <person name="Takahashi S."/>
            <person name="Fukui A."/>
            <person name="Hikosaka A."/>
            <person name="Putnam N."/>
            <person name="Stites J."/>
            <person name="Van Heeringen S."/>
            <person name="Quigley I."/>
            <person name="Heinz S."/>
            <person name="Hellsten U."/>
            <person name="Lyons J."/>
            <person name="Suzuki A."/>
            <person name="Kondo M."/>
            <person name="Ogino H."/>
            <person name="Ochi H."/>
            <person name="Bogdanovic O."/>
            <person name="Lister R."/>
            <person name="Georgiou G."/>
            <person name="Paranjpe S."/>
            <person name="Van Kruijsbergen I."/>
            <person name="Mozaffari S."/>
            <person name="Shu S."/>
            <person name="Schmutz J."/>
            <person name="Jenkins J."/>
            <person name="Grimwood J."/>
            <person name="Carlson J."/>
            <person name="Mitros T."/>
            <person name="Simakov O."/>
            <person name="Heald R."/>
            <person name="Miller K."/>
            <person name="Haudenschild C."/>
            <person name="Kuroki Y."/>
            <person name="Tanaka T."/>
            <person name="Michiue T."/>
            <person name="Watanabe M."/>
            <person name="Kinoshita T."/>
            <person name="Ohta Y."/>
            <person name="Mawaribuchi S."/>
            <person name="Suzuki Y."/>
            <person name="Haramoto Y."/>
            <person name="Yamamoto T."/>
            <person name="Takagi C."/>
            <person name="Kitzman J."/>
            <person name="Shendure J."/>
            <person name="Nakayama T."/>
            <person name="Izutsu Y."/>
            <person name="Robert J."/>
            <person name="Dichmann D."/>
            <person name="Flajnik M."/>
            <person name="Houston D."/>
            <person name="Marcotte E."/>
            <person name="Wallingford J."/>
            <person name="Ito Y."/>
            <person name="Asashima M."/>
            <person name="Ueno N."/>
            <person name="Matsuda Y."/>
            <person name="Jan Veenstra G."/>
            <person name="Fujiyama A."/>
            <person name="Harland R."/>
            <person name="Taira M."/>
            <person name="Rokhsar D.S."/>
        </authorList>
    </citation>
    <scope>NUCLEOTIDE SEQUENCE</scope>
    <source>
        <strain evidence="1">J</strain>
        <tissue evidence="1">Blood</tissue>
    </source>
</reference>
<protein>
    <submittedName>
        <fullName evidence="1">Uncharacterized protein</fullName>
    </submittedName>
</protein>